<feature type="transmembrane region" description="Helical" evidence="1">
    <location>
        <begin position="84"/>
        <end position="106"/>
    </location>
</feature>
<feature type="transmembrane region" description="Helical" evidence="1">
    <location>
        <begin position="182"/>
        <end position="212"/>
    </location>
</feature>
<keyword evidence="3" id="KW-1185">Reference proteome</keyword>
<proteinExistence type="predicted"/>
<dbReference type="EMBL" id="WJXB01000001">
    <property type="protein sequence ID" value="MRN51458.1"/>
    <property type="molecule type" value="Genomic_DNA"/>
</dbReference>
<feature type="transmembrane region" description="Helical" evidence="1">
    <location>
        <begin position="49"/>
        <end position="72"/>
    </location>
</feature>
<keyword evidence="1" id="KW-1133">Transmembrane helix</keyword>
<accession>A0A7X2KZV0</accession>
<feature type="transmembrane region" description="Helical" evidence="1">
    <location>
        <begin position="118"/>
        <end position="141"/>
    </location>
</feature>
<dbReference type="Proteomes" id="UP000463051">
    <property type="component" value="Unassembled WGS sequence"/>
</dbReference>
<keyword evidence="1" id="KW-0472">Membrane</keyword>
<sequence>MNNSERWNALLKDERVQQTRQVGKQYSRFFLSALTRPFRTMKTVVAAQALYGLITMALVTILSSFYFLSWFIKFDLSPVFGPGFLKPLLLTALGIAVAYGLTYAVIRLEEIHLDPKLLAARFGTLLVPAVALLVLAIFFMICSLSTFSIYLLVLAYLFIFVAINSVVFQYPVNALAGRLDITYTLVIANAVTGFIFYKLIVSVIAGAIGNIFGSF</sequence>
<evidence type="ECO:0000313" key="3">
    <source>
        <dbReference type="Proteomes" id="UP000463051"/>
    </source>
</evidence>
<organism evidence="2 3">
    <name type="scientific">Paenibacillus monticola</name>
    <dbReference type="NCBI Taxonomy" id="2666075"/>
    <lineage>
        <taxon>Bacteria</taxon>
        <taxon>Bacillati</taxon>
        <taxon>Bacillota</taxon>
        <taxon>Bacilli</taxon>
        <taxon>Bacillales</taxon>
        <taxon>Paenibacillaceae</taxon>
        <taxon>Paenibacillus</taxon>
    </lineage>
</organism>
<comment type="caution">
    <text evidence="2">The sequence shown here is derived from an EMBL/GenBank/DDBJ whole genome shotgun (WGS) entry which is preliminary data.</text>
</comment>
<feature type="transmembrane region" description="Helical" evidence="1">
    <location>
        <begin position="147"/>
        <end position="170"/>
    </location>
</feature>
<dbReference type="AlphaFoldDB" id="A0A7X2KZV0"/>
<protein>
    <submittedName>
        <fullName evidence="2">Uncharacterized protein</fullName>
    </submittedName>
</protein>
<reference evidence="2 3" key="1">
    <citation type="submission" date="2019-11" db="EMBL/GenBank/DDBJ databases">
        <title>Paenibacillus monticola sp. nov., a novel PGPR strain isolated from mountain sample in China.</title>
        <authorList>
            <person name="Zhao Q."/>
            <person name="Li H.-P."/>
            <person name="Zhang J.-L."/>
        </authorList>
    </citation>
    <scope>NUCLEOTIDE SEQUENCE [LARGE SCALE GENOMIC DNA]</scope>
    <source>
        <strain evidence="2 3">LC-T2</strain>
    </source>
</reference>
<keyword evidence="1" id="KW-0812">Transmembrane</keyword>
<gene>
    <name evidence="2" type="ORF">GJB61_00345</name>
</gene>
<name>A0A7X2KZV0_9BACL</name>
<dbReference type="RefSeq" id="WP_154116046.1">
    <property type="nucleotide sequence ID" value="NZ_WJXB01000001.1"/>
</dbReference>
<evidence type="ECO:0000313" key="2">
    <source>
        <dbReference type="EMBL" id="MRN51458.1"/>
    </source>
</evidence>
<evidence type="ECO:0000256" key="1">
    <source>
        <dbReference type="SAM" id="Phobius"/>
    </source>
</evidence>